<dbReference type="InterPro" id="IPR000742">
    <property type="entry name" value="EGF"/>
</dbReference>
<feature type="chain" id="PRO_5045159334" evidence="5">
    <location>
        <begin position="18"/>
        <end position="610"/>
    </location>
</feature>
<evidence type="ECO:0000256" key="3">
    <source>
        <dbReference type="SAM" id="MobiDB-lite"/>
    </source>
</evidence>
<feature type="compositionally biased region" description="Low complexity" evidence="3">
    <location>
        <begin position="477"/>
        <end position="505"/>
    </location>
</feature>
<feature type="transmembrane region" description="Helical" evidence="4">
    <location>
        <begin position="526"/>
        <end position="550"/>
    </location>
</feature>
<keyword evidence="9" id="KW-1185">Reference proteome</keyword>
<sequence length="610" mass="68100">MFENIIVLLFVVGLHQASVDGSAGLRFSGSSYAEYDPWSWFPNATLQFFFQASAKKKALLFYQDDAVKGADYYFMCLFLTSSGFAKFRARLGPGIEEREIKHNFADSQWYKVRIKIDVKKVHFSIKDQNGVVHTEETPFQMSASDQTRAYNVLFIAGIPLSLSETDFSDTKLFRNFGVANFEGCIGDIRVYRPSSGQLDKVRLRKPANAQSQACLGACSKVGCYNGGRCIDRIWHSECDCSATGFEGHRCENRSHTAHLNVPQESGGYISQTLSNDSPFMDTERNTIHFMFLTEKKNGVFFYMGSDKDHLLAELVNGSLRVEADVGGGSIVVFDKGNYLSDSCWHHVEVRRRKARLTVIIDKEKFRKSSESSTSHFKLNLNNNTSNVIYYGGGPSDKLVFAKAKPLFFRGFLKQFHFEQINVIDNALKRQRKDFKIISDPSGVGTAAMTNFLLQSAERKCIPDPTSGCSPDDDDLDPSCNPSTTTPTKDTTKSTTVSSPTPTGTTAKTQNQVARQLQNPTPRSKGVSAWVIIVIVLAAMAVVLITVFLLYRWNHRYTGSFKPSKSEEAQSQDPGADAEQQQGSWMYNQPPFFVYKPAKKTTKAQSPPVSI</sequence>
<feature type="region of interest" description="Disordered" evidence="3">
    <location>
        <begin position="463"/>
        <end position="521"/>
    </location>
</feature>
<dbReference type="CDD" id="cd00110">
    <property type="entry name" value="LamG"/>
    <property type="match status" value="2"/>
</dbReference>
<feature type="domain" description="Laminin G" evidence="6">
    <location>
        <begin position="258"/>
        <end position="460"/>
    </location>
</feature>
<dbReference type="Proteomes" id="UP001159427">
    <property type="component" value="Unassembled WGS sequence"/>
</dbReference>
<dbReference type="PROSITE" id="PS50026">
    <property type="entry name" value="EGF_3"/>
    <property type="match status" value="1"/>
</dbReference>
<feature type="compositionally biased region" description="Polar residues" evidence="3">
    <location>
        <begin position="568"/>
        <end position="582"/>
    </location>
</feature>
<evidence type="ECO:0000313" key="8">
    <source>
        <dbReference type="EMBL" id="CAH3015849.1"/>
    </source>
</evidence>
<feature type="region of interest" description="Disordered" evidence="3">
    <location>
        <begin position="560"/>
        <end position="582"/>
    </location>
</feature>
<dbReference type="EMBL" id="CALNXI010000030">
    <property type="protein sequence ID" value="CAH3015849.1"/>
    <property type="molecule type" value="Genomic_DNA"/>
</dbReference>
<comment type="caution">
    <text evidence="8">The sequence shown here is derived from an EMBL/GenBank/DDBJ whole genome shotgun (WGS) entry which is preliminary data.</text>
</comment>
<name>A0ABN8LJY8_9CNID</name>
<evidence type="ECO:0000256" key="5">
    <source>
        <dbReference type="SAM" id="SignalP"/>
    </source>
</evidence>
<proteinExistence type="predicted"/>
<dbReference type="InterPro" id="IPR050372">
    <property type="entry name" value="Neurexin-related_CASP"/>
</dbReference>
<dbReference type="Gene3D" id="2.60.120.200">
    <property type="match status" value="2"/>
</dbReference>
<feature type="signal peptide" evidence="5">
    <location>
        <begin position="1"/>
        <end position="17"/>
    </location>
</feature>
<dbReference type="PANTHER" id="PTHR15036">
    <property type="entry name" value="PIKACHURIN-LIKE PROTEIN"/>
    <property type="match status" value="1"/>
</dbReference>
<feature type="domain" description="Laminin G" evidence="6">
    <location>
        <begin position="22"/>
        <end position="218"/>
    </location>
</feature>
<evidence type="ECO:0000256" key="2">
    <source>
        <dbReference type="PROSITE-ProRule" id="PRU00076"/>
    </source>
</evidence>
<dbReference type="SMART" id="SM00282">
    <property type="entry name" value="LamG"/>
    <property type="match status" value="2"/>
</dbReference>
<reference evidence="8 9" key="1">
    <citation type="submission" date="2022-05" db="EMBL/GenBank/DDBJ databases">
        <authorList>
            <consortium name="Genoscope - CEA"/>
            <person name="William W."/>
        </authorList>
    </citation>
    <scope>NUCLEOTIDE SEQUENCE [LARGE SCALE GENOMIC DNA]</scope>
</reference>
<dbReference type="Gene3D" id="2.10.25.10">
    <property type="entry name" value="Laminin"/>
    <property type="match status" value="1"/>
</dbReference>
<dbReference type="Pfam" id="PF02210">
    <property type="entry name" value="Laminin_G_2"/>
    <property type="match status" value="2"/>
</dbReference>
<dbReference type="PROSITE" id="PS50025">
    <property type="entry name" value="LAM_G_DOMAIN"/>
    <property type="match status" value="2"/>
</dbReference>
<keyword evidence="4" id="KW-0812">Transmembrane</keyword>
<keyword evidence="5" id="KW-0732">Signal</keyword>
<organism evidence="8 9">
    <name type="scientific">Porites evermanni</name>
    <dbReference type="NCBI Taxonomy" id="104178"/>
    <lineage>
        <taxon>Eukaryota</taxon>
        <taxon>Metazoa</taxon>
        <taxon>Cnidaria</taxon>
        <taxon>Anthozoa</taxon>
        <taxon>Hexacorallia</taxon>
        <taxon>Scleractinia</taxon>
        <taxon>Fungiina</taxon>
        <taxon>Poritidae</taxon>
        <taxon>Porites</taxon>
    </lineage>
</organism>
<dbReference type="CDD" id="cd00054">
    <property type="entry name" value="EGF_CA"/>
    <property type="match status" value="1"/>
</dbReference>
<gene>
    <name evidence="8" type="ORF">PEVE_00022594</name>
</gene>
<dbReference type="InterPro" id="IPR001791">
    <property type="entry name" value="Laminin_G"/>
</dbReference>
<feature type="compositionally biased region" description="Polar residues" evidence="3">
    <location>
        <begin position="506"/>
        <end position="521"/>
    </location>
</feature>
<evidence type="ECO:0000256" key="1">
    <source>
        <dbReference type="ARBA" id="ARBA00023157"/>
    </source>
</evidence>
<keyword evidence="2" id="KW-0245">EGF-like domain</keyword>
<protein>
    <submittedName>
        <fullName evidence="8">Uncharacterized protein</fullName>
    </submittedName>
</protein>
<dbReference type="SUPFAM" id="SSF49899">
    <property type="entry name" value="Concanavalin A-like lectins/glucanases"/>
    <property type="match status" value="2"/>
</dbReference>
<feature type="domain" description="EGF-like" evidence="7">
    <location>
        <begin position="215"/>
        <end position="251"/>
    </location>
</feature>
<evidence type="ECO:0000256" key="4">
    <source>
        <dbReference type="SAM" id="Phobius"/>
    </source>
</evidence>
<dbReference type="PANTHER" id="PTHR15036:SF49">
    <property type="entry name" value="AXOTACTIN"/>
    <property type="match status" value="1"/>
</dbReference>
<accession>A0ABN8LJY8</accession>
<evidence type="ECO:0000259" key="6">
    <source>
        <dbReference type="PROSITE" id="PS50025"/>
    </source>
</evidence>
<comment type="caution">
    <text evidence="2">Lacks conserved residue(s) required for the propagation of feature annotation.</text>
</comment>
<evidence type="ECO:0000313" key="9">
    <source>
        <dbReference type="Proteomes" id="UP001159427"/>
    </source>
</evidence>
<keyword evidence="1" id="KW-1015">Disulfide bond</keyword>
<evidence type="ECO:0000259" key="7">
    <source>
        <dbReference type="PROSITE" id="PS50026"/>
    </source>
</evidence>
<keyword evidence="4" id="KW-1133">Transmembrane helix</keyword>
<keyword evidence="4" id="KW-0472">Membrane</keyword>
<dbReference type="InterPro" id="IPR013320">
    <property type="entry name" value="ConA-like_dom_sf"/>
</dbReference>